<reference evidence="1 2" key="1">
    <citation type="submission" date="2013-11" db="EMBL/GenBank/DDBJ databases">
        <title>The Genome Sequence of Eikenella corrodens CC92I.</title>
        <authorList>
            <consortium name="The Broad Institute Genomics Platform"/>
            <person name="Earl A."/>
            <person name="Allen-Vercoe E."/>
            <person name="Daigneault M."/>
            <person name="Young S.K."/>
            <person name="Zeng Q."/>
            <person name="Gargeya S."/>
            <person name="Fitzgerald M."/>
            <person name="Abouelleil A."/>
            <person name="Alvarado L."/>
            <person name="Chapman S.B."/>
            <person name="Gainer-Dewar J."/>
            <person name="Goldberg J."/>
            <person name="Griggs A."/>
            <person name="Gujja S."/>
            <person name="Hansen M."/>
            <person name="Howarth C."/>
            <person name="Imamovic A."/>
            <person name="Ireland A."/>
            <person name="Larimer J."/>
            <person name="McCowan C."/>
            <person name="Murphy C."/>
            <person name="Pearson M."/>
            <person name="Poon T.W."/>
            <person name="Priest M."/>
            <person name="Roberts A."/>
            <person name="Saif S."/>
            <person name="Shea T."/>
            <person name="Sykes S."/>
            <person name="Wortman J."/>
            <person name="Nusbaum C."/>
            <person name="Birren B."/>
        </authorList>
    </citation>
    <scope>NUCLEOTIDE SEQUENCE [LARGE SCALE GENOMIC DNA]</scope>
    <source>
        <strain evidence="1 2">CC92I</strain>
    </source>
</reference>
<evidence type="ECO:0000313" key="2">
    <source>
        <dbReference type="Proteomes" id="UP000018554"/>
    </source>
</evidence>
<protein>
    <submittedName>
        <fullName evidence="1">Uncharacterized protein</fullName>
    </submittedName>
</protein>
<proteinExistence type="predicted"/>
<keyword evidence="2" id="KW-1185">Reference proteome</keyword>
<name>V7IEI4_EIKCO</name>
<dbReference type="AlphaFoldDB" id="V7IEI4"/>
<dbReference type="PATRIC" id="fig|1073362.3.peg.698"/>
<gene>
    <name evidence="1" type="ORF">HMPREF1177_00612</name>
</gene>
<comment type="caution">
    <text evidence="1">The sequence shown here is derived from an EMBL/GenBank/DDBJ whole genome shotgun (WGS) entry which is preliminary data.</text>
</comment>
<accession>V7IEI4</accession>
<sequence>MGEIELLAHIIKWRDEFSADVRVLKIDADIFVRPSSIRILLSLLLRKGYLKNDDNDEVVLEIELNRATLQGRVDVSDSLGRYYYLEENEKIADEACLASLSAYIQQAANALCVGGSSK</sequence>
<organism evidence="1 2">
    <name type="scientific">Eikenella corrodens CC92I</name>
    <dbReference type="NCBI Taxonomy" id="1073362"/>
    <lineage>
        <taxon>Bacteria</taxon>
        <taxon>Pseudomonadati</taxon>
        <taxon>Pseudomonadota</taxon>
        <taxon>Betaproteobacteria</taxon>
        <taxon>Neisseriales</taxon>
        <taxon>Neisseriaceae</taxon>
        <taxon>Eikenella</taxon>
    </lineage>
</organism>
<evidence type="ECO:0000313" key="1">
    <source>
        <dbReference type="EMBL" id="ETA84313.1"/>
    </source>
</evidence>
<dbReference type="HOGENOM" id="CLU_2069405_0_0_4"/>
<dbReference type="Proteomes" id="UP000018554">
    <property type="component" value="Unassembled WGS sequence"/>
</dbReference>
<dbReference type="EMBL" id="AZGQ01000002">
    <property type="protein sequence ID" value="ETA84313.1"/>
    <property type="molecule type" value="Genomic_DNA"/>
</dbReference>